<keyword evidence="2" id="KW-1185">Reference proteome</keyword>
<protein>
    <submittedName>
        <fullName evidence="1">Genomic scaffold, ProqFM164S01</fullName>
    </submittedName>
</protein>
<sequence length="68" mass="7354">MHLGGMYYWIKDGLGPVFLVLVILRRITGGSESCSSRTSTSGKVCNDIQPFKSPGRPDLNMPGVAEIV</sequence>
<dbReference type="AlphaFoldDB" id="W6PZA8"/>
<dbReference type="Proteomes" id="UP000030686">
    <property type="component" value="Unassembled WGS sequence"/>
</dbReference>
<reference evidence="1" key="1">
    <citation type="journal article" date="2014" name="Nat. Commun.">
        <title>Multiple recent horizontal transfers of a large genomic region in cheese making fungi.</title>
        <authorList>
            <person name="Cheeseman K."/>
            <person name="Ropars J."/>
            <person name="Renault P."/>
            <person name="Dupont J."/>
            <person name="Gouzy J."/>
            <person name="Branca A."/>
            <person name="Abraham A.L."/>
            <person name="Ceppi M."/>
            <person name="Conseiller E."/>
            <person name="Debuchy R."/>
            <person name="Malagnac F."/>
            <person name="Goarin A."/>
            <person name="Silar P."/>
            <person name="Lacoste S."/>
            <person name="Sallet E."/>
            <person name="Bensimon A."/>
            <person name="Giraud T."/>
            <person name="Brygoo Y."/>
        </authorList>
    </citation>
    <scope>NUCLEOTIDE SEQUENCE [LARGE SCALE GENOMIC DNA]</scope>
    <source>
        <strain evidence="1">FM164</strain>
    </source>
</reference>
<name>W6PZA8_PENRF</name>
<proteinExistence type="predicted"/>
<organism evidence="1 2">
    <name type="scientific">Penicillium roqueforti (strain FM164)</name>
    <dbReference type="NCBI Taxonomy" id="1365484"/>
    <lineage>
        <taxon>Eukaryota</taxon>
        <taxon>Fungi</taxon>
        <taxon>Dikarya</taxon>
        <taxon>Ascomycota</taxon>
        <taxon>Pezizomycotina</taxon>
        <taxon>Eurotiomycetes</taxon>
        <taxon>Eurotiomycetidae</taxon>
        <taxon>Eurotiales</taxon>
        <taxon>Aspergillaceae</taxon>
        <taxon>Penicillium</taxon>
    </lineage>
</organism>
<dbReference type="EMBL" id="HG792015">
    <property type="protein sequence ID" value="CDM27264.1"/>
    <property type="molecule type" value="Genomic_DNA"/>
</dbReference>
<accession>W6PZA8</accession>
<evidence type="ECO:0000313" key="1">
    <source>
        <dbReference type="EMBL" id="CDM27264.1"/>
    </source>
</evidence>
<evidence type="ECO:0000313" key="2">
    <source>
        <dbReference type="Proteomes" id="UP000030686"/>
    </source>
</evidence>
<gene>
    <name evidence="1" type="ORF">PROQFM164_S01g001073</name>
</gene>